<dbReference type="GO" id="GO:0071949">
    <property type="term" value="F:FAD binding"/>
    <property type="evidence" value="ECO:0007669"/>
    <property type="project" value="InterPro"/>
</dbReference>
<evidence type="ECO:0000256" key="5">
    <source>
        <dbReference type="SAM" id="Phobius"/>
    </source>
</evidence>
<keyword evidence="5" id="KW-0472">Membrane</keyword>
<evidence type="ECO:0000256" key="3">
    <source>
        <dbReference type="ARBA" id="ARBA00022827"/>
    </source>
</evidence>
<keyword evidence="8" id="KW-1185">Reference proteome</keyword>
<organism evidence="7 8">
    <name type="scientific">Pseudogymnoascus verrucosus</name>
    <dbReference type="NCBI Taxonomy" id="342668"/>
    <lineage>
        <taxon>Eukaryota</taxon>
        <taxon>Fungi</taxon>
        <taxon>Dikarya</taxon>
        <taxon>Ascomycota</taxon>
        <taxon>Pezizomycotina</taxon>
        <taxon>Leotiomycetes</taxon>
        <taxon>Thelebolales</taxon>
        <taxon>Thelebolaceae</taxon>
        <taxon>Pseudogymnoascus</taxon>
    </lineage>
</organism>
<dbReference type="InterPro" id="IPR002938">
    <property type="entry name" value="FAD-bd"/>
</dbReference>
<reference evidence="8" key="2">
    <citation type="journal article" date="2018" name="Nat. Commun.">
        <title>Extreme sensitivity to ultraviolet light in the fungal pathogen causing white-nose syndrome of bats.</title>
        <authorList>
            <person name="Palmer J.M."/>
            <person name="Drees K.P."/>
            <person name="Foster J.T."/>
            <person name="Lindner D.L."/>
        </authorList>
    </citation>
    <scope>NUCLEOTIDE SEQUENCE [LARGE SCALE GENOMIC DNA]</scope>
    <source>
        <strain evidence="8">UAMH 10579</strain>
    </source>
</reference>
<dbReference type="SUPFAM" id="SSF51905">
    <property type="entry name" value="FAD/NAD(P)-binding domain"/>
    <property type="match status" value="1"/>
</dbReference>
<dbReference type="GeneID" id="28843621"/>
<dbReference type="PANTHER" id="PTHR47356:SF2">
    <property type="entry name" value="FAD-BINDING DOMAIN-CONTAINING PROTEIN-RELATED"/>
    <property type="match status" value="1"/>
</dbReference>
<comment type="similarity">
    <text evidence="1">Belongs to the paxM FAD-dependent monooxygenase family.</text>
</comment>
<proteinExistence type="inferred from homology"/>
<accession>A0A1B8G791</accession>
<dbReference type="PANTHER" id="PTHR47356">
    <property type="entry name" value="FAD-DEPENDENT MONOOXYGENASE ASQG-RELATED"/>
    <property type="match status" value="1"/>
</dbReference>
<dbReference type="InterPro" id="IPR036188">
    <property type="entry name" value="FAD/NAD-bd_sf"/>
</dbReference>
<name>A0A1B8G791_9PEZI</name>
<dbReference type="PRINTS" id="PR00420">
    <property type="entry name" value="RNGMNOXGNASE"/>
</dbReference>
<evidence type="ECO:0000256" key="4">
    <source>
        <dbReference type="ARBA" id="ARBA00023002"/>
    </source>
</evidence>
<dbReference type="AlphaFoldDB" id="A0A1B8G791"/>
<evidence type="ECO:0000256" key="1">
    <source>
        <dbReference type="ARBA" id="ARBA00007992"/>
    </source>
</evidence>
<evidence type="ECO:0000259" key="6">
    <source>
        <dbReference type="Pfam" id="PF01494"/>
    </source>
</evidence>
<dbReference type="EMBL" id="KV460282">
    <property type="protein sequence ID" value="OBT91694.1"/>
    <property type="molecule type" value="Genomic_DNA"/>
</dbReference>
<feature type="domain" description="FAD-binding" evidence="6">
    <location>
        <begin position="28"/>
        <end position="360"/>
    </location>
</feature>
<keyword evidence="5" id="KW-0812">Transmembrane</keyword>
<dbReference type="RefSeq" id="XP_018125427.1">
    <property type="nucleotide sequence ID" value="XM_018279638.1"/>
</dbReference>
<reference evidence="7 8" key="1">
    <citation type="submission" date="2016-03" db="EMBL/GenBank/DDBJ databases">
        <title>Comparative genomics of Pseudogymnoascus destructans, the fungus causing white-nose syndrome of bats.</title>
        <authorList>
            <person name="Palmer J.M."/>
            <person name="Drees K.P."/>
            <person name="Foster J.T."/>
            <person name="Lindner D.L."/>
        </authorList>
    </citation>
    <scope>NUCLEOTIDE SEQUENCE [LARGE SCALE GENOMIC DNA]</scope>
    <source>
        <strain evidence="7 8">UAMH 10579</strain>
    </source>
</reference>
<dbReference type="InterPro" id="IPR050562">
    <property type="entry name" value="FAD_mOase_fung"/>
</dbReference>
<dbReference type="Pfam" id="PF01494">
    <property type="entry name" value="FAD_binding_3"/>
    <property type="match status" value="1"/>
</dbReference>
<feature type="transmembrane region" description="Helical" evidence="5">
    <location>
        <begin position="630"/>
        <end position="652"/>
    </location>
</feature>
<sequence>MASVRCIAEDNMLTSRTISSTQGKKDRLRVIIAGGSVAGLTLAHALHHSNIDYVVLEARDEIAPQVGASIAILPNGARILDQLGIFDDILAMVEPLENGLSWTGDGKLVVDSNSPLLTRVRTGYPVAFLQRRDLLKVLYKHIPDKSKVHTLKRVCKVDHNDSGVVVHCQDGTNYQGDIIVGADGIHSAVRTLMQQHIEITSPGATMNDKNSISAEYNCIFGLGDSVEGVVHPGDSHRSYSKGHSTLSFIGKGGIVYFFLFSKMDKRYHGKDIPRYTKADIEEAVRPFFNIYMTDTITFKMVWEKRTFASMSCVEESTNEHWTSDRFVCLGDSIHKMTPNLGAGGNAAVESAAALANSMSRLGPNPSLDEVRKVLKEFYQKRHERANAICKSANDLTRIEALATLPHNIFALHLIPTLGDFLADITCDSMVGAEILERLPHPPKSLTATMPWNPEMGVGKHESKLIRALYALPLLAIFYGCGKTMGPALENALPILESALTTGEIALGGGKVASLVTSYFRIKSIDDLIGIYVAAFTPSIGGQDPASRMQMISLLGDLIPIQSIFMIESIRRGNFLTASNLLPTIFGILYQLKGIGYVAPIYFFLHYVQSPLENYHAADNRLTQMGPVKTIIPTILLSYVLPTIGMFAATTLFTRQWINGIFWQPFPIYASILQHVLSRFVKDTTDEDRINNPEADMPHLRRIYRFAGIAAACAFLYVRLRSPVPATEVFFSGIRNPSAAVSVMQSLAKTFRYDQICASSAGAIWTMLSFRDLKRAGKLSAGWGRIVGTFAGLTAVVGPGAAMTAMWAWREETLASRKVPAVKED</sequence>
<dbReference type="Proteomes" id="UP000091956">
    <property type="component" value="Unassembled WGS sequence"/>
</dbReference>
<evidence type="ECO:0000313" key="8">
    <source>
        <dbReference type="Proteomes" id="UP000091956"/>
    </source>
</evidence>
<dbReference type="GO" id="GO:0004497">
    <property type="term" value="F:monooxygenase activity"/>
    <property type="evidence" value="ECO:0007669"/>
    <property type="project" value="InterPro"/>
</dbReference>
<feature type="transmembrane region" description="Helical" evidence="5">
    <location>
        <begin position="785"/>
        <end position="808"/>
    </location>
</feature>
<keyword evidence="5" id="KW-1133">Transmembrane helix</keyword>
<protein>
    <recommendedName>
        <fullName evidence="6">FAD-binding domain-containing protein</fullName>
    </recommendedName>
</protein>
<keyword evidence="3" id="KW-0274">FAD</keyword>
<evidence type="ECO:0000256" key="2">
    <source>
        <dbReference type="ARBA" id="ARBA00022630"/>
    </source>
</evidence>
<evidence type="ECO:0000313" key="7">
    <source>
        <dbReference type="EMBL" id="OBT91694.1"/>
    </source>
</evidence>
<gene>
    <name evidence="7" type="ORF">VE01_10235</name>
</gene>
<dbReference type="Gene3D" id="3.50.50.60">
    <property type="entry name" value="FAD/NAD(P)-binding domain"/>
    <property type="match status" value="1"/>
</dbReference>
<keyword evidence="4" id="KW-0560">Oxidoreductase</keyword>
<dbReference type="OrthoDB" id="10029326at2759"/>
<keyword evidence="2" id="KW-0285">Flavoprotein</keyword>
<dbReference type="STRING" id="342668.A0A1B8G791"/>